<dbReference type="EMBL" id="JBBKAR010000049">
    <property type="protein sequence ID" value="MEJ8306136.1"/>
    <property type="molecule type" value="Genomic_DNA"/>
</dbReference>
<evidence type="ECO:0000313" key="2">
    <source>
        <dbReference type="Proteomes" id="UP001380953"/>
    </source>
</evidence>
<gene>
    <name evidence="1" type="ORF">WKI47_19720</name>
</gene>
<evidence type="ECO:0000313" key="1">
    <source>
        <dbReference type="EMBL" id="MEJ8306136.1"/>
    </source>
</evidence>
<proteinExistence type="predicted"/>
<organism evidence="1 2">
    <name type="scientific">Saccharibacillus sacchari</name>
    <dbReference type="NCBI Taxonomy" id="456493"/>
    <lineage>
        <taxon>Bacteria</taxon>
        <taxon>Bacillati</taxon>
        <taxon>Bacillota</taxon>
        <taxon>Bacilli</taxon>
        <taxon>Bacillales</taxon>
        <taxon>Paenibacillaceae</taxon>
        <taxon>Saccharibacillus</taxon>
    </lineage>
</organism>
<name>A0ACC6PGV2_9BACL</name>
<reference evidence="1" key="1">
    <citation type="submission" date="2024-03" db="EMBL/GenBank/DDBJ databases">
        <title>Whole genome sequecning of epiphytes from Marcgravia umbellata leaves.</title>
        <authorList>
            <person name="Kumar G."/>
            <person name="Savka M.A."/>
        </authorList>
    </citation>
    <scope>NUCLEOTIDE SEQUENCE</scope>
    <source>
        <strain evidence="1">RIT_BL5</strain>
    </source>
</reference>
<protein>
    <submittedName>
        <fullName evidence="1">Helix-turn-helix transcriptional regulator</fullName>
    </submittedName>
</protein>
<keyword evidence="2" id="KW-1185">Reference proteome</keyword>
<comment type="caution">
    <text evidence="1">The sequence shown here is derived from an EMBL/GenBank/DDBJ whole genome shotgun (WGS) entry which is preliminary data.</text>
</comment>
<sequence>MSQGRLAELCDVSRQTINAIENDKYDPSLQLAFDLARNLGLTVEQCFIPERKD</sequence>
<dbReference type="Proteomes" id="UP001380953">
    <property type="component" value="Unassembled WGS sequence"/>
</dbReference>
<accession>A0ACC6PGV2</accession>